<dbReference type="GO" id="GO:0033554">
    <property type="term" value="P:cellular response to stress"/>
    <property type="evidence" value="ECO:0007669"/>
    <property type="project" value="UniProtKB-ARBA"/>
</dbReference>
<accession>A0A7S1F647</accession>
<feature type="compositionally biased region" description="Acidic residues" evidence="1">
    <location>
        <begin position="133"/>
        <end position="154"/>
    </location>
</feature>
<reference evidence="3" key="1">
    <citation type="submission" date="2021-01" db="EMBL/GenBank/DDBJ databases">
        <authorList>
            <person name="Corre E."/>
            <person name="Pelletier E."/>
            <person name="Niang G."/>
            <person name="Scheremetjew M."/>
            <person name="Finn R."/>
            <person name="Kale V."/>
            <person name="Holt S."/>
            <person name="Cochrane G."/>
            <person name="Meng A."/>
            <person name="Brown T."/>
            <person name="Cohen L."/>
        </authorList>
    </citation>
    <scope>NUCLEOTIDE SEQUENCE</scope>
</reference>
<dbReference type="Gene3D" id="3.10.110.10">
    <property type="entry name" value="Ubiquitin Conjugating Enzyme"/>
    <property type="match status" value="1"/>
</dbReference>
<dbReference type="PROSITE" id="PS50908">
    <property type="entry name" value="RWD"/>
    <property type="match status" value="1"/>
</dbReference>
<sequence>MTNYQEEQAMEIEALQSLFEEDKEFVSISDTEFELKLCPYPQEEQENHVRVTLKIAYTPEYPDTAPEWELKDFVLPDDKQEVLRGKVEEAIEASLGMAMVYQVAEDCRQYLQDNNVKALSMHEEMMLRQSGGAEEEEEAGSAESGDDDDEGLDPEEEWRGLAEKEMVPVADRITPQAFLDWKVKFEAEMVEAGVIKREAVKGKTGKIIWMEMQSQQKEQEKESGSTDADAKQGMLVYDAALFGDDDEDLDDLSDDE</sequence>
<dbReference type="InterPro" id="IPR040213">
    <property type="entry name" value="GIR2-like"/>
</dbReference>
<dbReference type="CDD" id="cd23823">
    <property type="entry name" value="RWD_GCN2"/>
    <property type="match status" value="1"/>
</dbReference>
<dbReference type="FunFam" id="3.10.110.10:FF:000050">
    <property type="entry name" value="eIF-2-alpha kinase GCN2"/>
    <property type="match status" value="1"/>
</dbReference>
<feature type="region of interest" description="Disordered" evidence="1">
    <location>
        <begin position="126"/>
        <end position="154"/>
    </location>
</feature>
<protein>
    <recommendedName>
        <fullName evidence="2">RWD domain-containing protein</fullName>
    </recommendedName>
</protein>
<dbReference type="InterPro" id="IPR006575">
    <property type="entry name" value="RWD_dom"/>
</dbReference>
<dbReference type="EMBL" id="HBFQ01030499">
    <property type="protein sequence ID" value="CAD8847104.1"/>
    <property type="molecule type" value="Transcribed_RNA"/>
</dbReference>
<name>A0A7S1F647_NOCSC</name>
<dbReference type="SMART" id="SM00591">
    <property type="entry name" value="RWD"/>
    <property type="match status" value="1"/>
</dbReference>
<gene>
    <name evidence="3" type="ORF">NSCI0253_LOCUS21454</name>
</gene>
<evidence type="ECO:0000259" key="2">
    <source>
        <dbReference type="PROSITE" id="PS50908"/>
    </source>
</evidence>
<dbReference type="GO" id="GO:0051246">
    <property type="term" value="P:regulation of protein metabolic process"/>
    <property type="evidence" value="ECO:0007669"/>
    <property type="project" value="UniProtKB-ARBA"/>
</dbReference>
<feature type="region of interest" description="Disordered" evidence="1">
    <location>
        <begin position="213"/>
        <end position="232"/>
    </location>
</feature>
<dbReference type="PANTHER" id="PTHR12292">
    <property type="entry name" value="RWD DOMAIN-CONTAINING PROTEIN"/>
    <property type="match status" value="1"/>
</dbReference>
<dbReference type="GO" id="GO:0009893">
    <property type="term" value="P:positive regulation of metabolic process"/>
    <property type="evidence" value="ECO:0007669"/>
    <property type="project" value="UniProtKB-ARBA"/>
</dbReference>
<dbReference type="SUPFAM" id="SSF54495">
    <property type="entry name" value="UBC-like"/>
    <property type="match status" value="1"/>
</dbReference>
<dbReference type="InterPro" id="IPR016135">
    <property type="entry name" value="UBQ-conjugating_enzyme/RWD"/>
</dbReference>
<evidence type="ECO:0000256" key="1">
    <source>
        <dbReference type="SAM" id="MobiDB-lite"/>
    </source>
</evidence>
<evidence type="ECO:0000313" key="3">
    <source>
        <dbReference type="EMBL" id="CAD8847104.1"/>
    </source>
</evidence>
<feature type="compositionally biased region" description="Basic and acidic residues" evidence="1">
    <location>
        <begin position="217"/>
        <end position="230"/>
    </location>
</feature>
<dbReference type="AlphaFoldDB" id="A0A7S1F647"/>
<feature type="domain" description="RWD" evidence="2">
    <location>
        <begin position="10"/>
        <end position="114"/>
    </location>
</feature>
<organism evidence="3">
    <name type="scientific">Noctiluca scintillans</name>
    <name type="common">Sea sparkle</name>
    <name type="synonym">Red tide dinoflagellate</name>
    <dbReference type="NCBI Taxonomy" id="2966"/>
    <lineage>
        <taxon>Eukaryota</taxon>
        <taxon>Sar</taxon>
        <taxon>Alveolata</taxon>
        <taxon>Dinophyceae</taxon>
        <taxon>Noctilucales</taxon>
        <taxon>Noctilucaceae</taxon>
        <taxon>Noctiluca</taxon>
    </lineage>
</organism>
<dbReference type="GO" id="GO:0010468">
    <property type="term" value="P:regulation of gene expression"/>
    <property type="evidence" value="ECO:0007669"/>
    <property type="project" value="UniProtKB-ARBA"/>
</dbReference>
<proteinExistence type="predicted"/>
<dbReference type="Pfam" id="PF05773">
    <property type="entry name" value="RWD"/>
    <property type="match status" value="1"/>
</dbReference>